<keyword evidence="8" id="KW-1185">Reference proteome</keyword>
<feature type="transmembrane region" description="Helical" evidence="5">
    <location>
        <begin position="94"/>
        <end position="112"/>
    </location>
</feature>
<gene>
    <name evidence="7" type="ordered locus">Turpa_1239</name>
</gene>
<evidence type="ECO:0000256" key="4">
    <source>
        <dbReference type="ARBA" id="ARBA00023136"/>
    </source>
</evidence>
<dbReference type="EMBL" id="CP002959">
    <property type="protein sequence ID" value="AFM11887.1"/>
    <property type="molecule type" value="Genomic_DNA"/>
</dbReference>
<dbReference type="KEGG" id="tpx:Turpa_1239"/>
<dbReference type="GO" id="GO:0005506">
    <property type="term" value="F:iron ion binding"/>
    <property type="evidence" value="ECO:0007669"/>
    <property type="project" value="InterPro"/>
</dbReference>
<reference evidence="7 8" key="1">
    <citation type="submission" date="2012-06" db="EMBL/GenBank/DDBJ databases">
        <title>The complete chromosome of genome of Turneriella parva DSM 21527.</title>
        <authorList>
            <consortium name="US DOE Joint Genome Institute (JGI-PGF)"/>
            <person name="Lucas S."/>
            <person name="Han J."/>
            <person name="Lapidus A."/>
            <person name="Bruce D."/>
            <person name="Goodwin L."/>
            <person name="Pitluck S."/>
            <person name="Peters L."/>
            <person name="Kyrpides N."/>
            <person name="Mavromatis K."/>
            <person name="Ivanova N."/>
            <person name="Mikhailova N."/>
            <person name="Chertkov O."/>
            <person name="Detter J.C."/>
            <person name="Tapia R."/>
            <person name="Han C."/>
            <person name="Land M."/>
            <person name="Hauser L."/>
            <person name="Markowitz V."/>
            <person name="Cheng J.-F."/>
            <person name="Hugenholtz P."/>
            <person name="Woyke T."/>
            <person name="Wu D."/>
            <person name="Gronow S."/>
            <person name="Wellnitz S."/>
            <person name="Brambilla E."/>
            <person name="Klenk H.-P."/>
            <person name="Eisen J.A."/>
        </authorList>
    </citation>
    <scope>NUCLEOTIDE SEQUENCE [LARGE SCALE GENOMIC DNA]</scope>
    <source>
        <strain evidence="8">ATCC BAA-1111 / DSM 21527 / NCTC 11395 / H</strain>
    </source>
</reference>
<evidence type="ECO:0000259" key="6">
    <source>
        <dbReference type="Pfam" id="PF04116"/>
    </source>
</evidence>
<evidence type="ECO:0000313" key="8">
    <source>
        <dbReference type="Proteomes" id="UP000006048"/>
    </source>
</evidence>
<keyword evidence="4 5" id="KW-0472">Membrane</keyword>
<evidence type="ECO:0000313" key="7">
    <source>
        <dbReference type="EMBL" id="AFM11887.1"/>
    </source>
</evidence>
<evidence type="ECO:0000256" key="3">
    <source>
        <dbReference type="ARBA" id="ARBA00022989"/>
    </source>
</evidence>
<keyword evidence="3 5" id="KW-1133">Transmembrane helix</keyword>
<evidence type="ECO:0000256" key="2">
    <source>
        <dbReference type="ARBA" id="ARBA00022692"/>
    </source>
</evidence>
<dbReference type="GO" id="GO:0008610">
    <property type="term" value="P:lipid biosynthetic process"/>
    <property type="evidence" value="ECO:0007669"/>
    <property type="project" value="InterPro"/>
</dbReference>
<dbReference type="InterPro" id="IPR050307">
    <property type="entry name" value="Sterol_Desaturase_Related"/>
</dbReference>
<accession>I4B3N0</accession>
<name>I4B3N0_TURPD</name>
<sequence>MIDWLWSISLSQASAFFFALNILILLGAFLAEQMAARLFTAAPRPTKASPAELLLASATVTINTVISVAGWLLWQHGYLHLNRSATAPTVLGDTLLLVLVMDLVLYVLHRIAHLRWFYNWAHYLHHEHRDTRMLTLFVMHPLEALGFGSLWVITLTLHAFSVEAVVIFLQLNLYFGIAAHCGFTPYPKWTLRVMSALCISDPDFHLHHHRDETVNLGFYTTIWDKIFKTAMRP</sequence>
<dbReference type="InterPro" id="IPR006694">
    <property type="entry name" value="Fatty_acid_hydroxylase"/>
</dbReference>
<feature type="domain" description="Fatty acid hydroxylase" evidence="6">
    <location>
        <begin position="95"/>
        <end position="229"/>
    </location>
</feature>
<evidence type="ECO:0000256" key="1">
    <source>
        <dbReference type="ARBA" id="ARBA00004370"/>
    </source>
</evidence>
<dbReference type="Proteomes" id="UP000006048">
    <property type="component" value="Chromosome"/>
</dbReference>
<dbReference type="RefSeq" id="WP_014802403.1">
    <property type="nucleotide sequence ID" value="NC_018020.1"/>
</dbReference>
<organism evidence="7 8">
    <name type="scientific">Turneriella parva (strain ATCC BAA-1111 / DSM 21527 / NCTC 11395 / H)</name>
    <name type="common">Leptospira parva</name>
    <dbReference type="NCBI Taxonomy" id="869212"/>
    <lineage>
        <taxon>Bacteria</taxon>
        <taxon>Pseudomonadati</taxon>
        <taxon>Spirochaetota</taxon>
        <taxon>Spirochaetia</taxon>
        <taxon>Leptospirales</taxon>
        <taxon>Leptospiraceae</taxon>
        <taxon>Turneriella</taxon>
    </lineage>
</organism>
<dbReference type="HOGENOM" id="CLU_099422_0_0_12"/>
<feature type="transmembrane region" description="Helical" evidence="5">
    <location>
        <begin position="12"/>
        <end position="32"/>
    </location>
</feature>
<evidence type="ECO:0000256" key="5">
    <source>
        <dbReference type="SAM" id="Phobius"/>
    </source>
</evidence>
<feature type="transmembrane region" description="Helical" evidence="5">
    <location>
        <begin position="165"/>
        <end position="186"/>
    </location>
</feature>
<keyword evidence="2 5" id="KW-0812">Transmembrane</keyword>
<dbReference type="OrthoDB" id="9770329at2"/>
<proteinExistence type="predicted"/>
<dbReference type="PANTHER" id="PTHR11863">
    <property type="entry name" value="STEROL DESATURASE"/>
    <property type="match status" value="1"/>
</dbReference>
<dbReference type="GO" id="GO:0016491">
    <property type="term" value="F:oxidoreductase activity"/>
    <property type="evidence" value="ECO:0007669"/>
    <property type="project" value="InterPro"/>
</dbReference>
<dbReference type="Pfam" id="PF04116">
    <property type="entry name" value="FA_hydroxylase"/>
    <property type="match status" value="1"/>
</dbReference>
<comment type="subcellular location">
    <subcellularLocation>
        <location evidence="1">Membrane</location>
    </subcellularLocation>
</comment>
<feature type="transmembrane region" description="Helical" evidence="5">
    <location>
        <begin position="53"/>
        <end position="74"/>
    </location>
</feature>
<dbReference type="AlphaFoldDB" id="I4B3N0"/>
<protein>
    <submittedName>
        <fullName evidence="7">Fatty acid hydroxylase</fullName>
    </submittedName>
</protein>
<dbReference type="GO" id="GO:0016020">
    <property type="term" value="C:membrane"/>
    <property type="evidence" value="ECO:0007669"/>
    <property type="project" value="UniProtKB-SubCell"/>
</dbReference>
<feature type="transmembrane region" description="Helical" evidence="5">
    <location>
        <begin position="133"/>
        <end position="153"/>
    </location>
</feature>
<dbReference type="STRING" id="869212.Turpa_1239"/>